<proteinExistence type="predicted"/>
<comment type="caution">
    <text evidence="1">The sequence shown here is derived from an EMBL/GenBank/DDBJ whole genome shotgun (WGS) entry which is preliminary data.</text>
</comment>
<sequence length="68" mass="7992">MYIQNHFRCQWFPHLLDRYDKHGADQLGRALLDNVRRRQGCLPWKPATDSVVHRFLKSVEIGTGSIWG</sequence>
<dbReference type="AlphaFoldDB" id="A0A8T1U293"/>
<dbReference type="EMBL" id="JAENGZ010000875">
    <property type="protein sequence ID" value="KAG6952914.1"/>
    <property type="molecule type" value="Genomic_DNA"/>
</dbReference>
<evidence type="ECO:0000313" key="2">
    <source>
        <dbReference type="Proteomes" id="UP000688947"/>
    </source>
</evidence>
<organism evidence="1 2">
    <name type="scientific">Phytophthora cactorum</name>
    <dbReference type="NCBI Taxonomy" id="29920"/>
    <lineage>
        <taxon>Eukaryota</taxon>
        <taxon>Sar</taxon>
        <taxon>Stramenopiles</taxon>
        <taxon>Oomycota</taxon>
        <taxon>Peronosporomycetes</taxon>
        <taxon>Peronosporales</taxon>
        <taxon>Peronosporaceae</taxon>
        <taxon>Phytophthora</taxon>
    </lineage>
</organism>
<feature type="non-terminal residue" evidence="1">
    <location>
        <position position="68"/>
    </location>
</feature>
<dbReference type="Proteomes" id="UP000688947">
    <property type="component" value="Unassembled WGS sequence"/>
</dbReference>
<gene>
    <name evidence="1" type="ORF">JG687_00012718</name>
</gene>
<evidence type="ECO:0000313" key="1">
    <source>
        <dbReference type="EMBL" id="KAG6952914.1"/>
    </source>
</evidence>
<name>A0A8T1U293_9STRA</name>
<reference evidence="1" key="1">
    <citation type="submission" date="2021-01" db="EMBL/GenBank/DDBJ databases">
        <title>Phytophthora aleatoria, a newly-described species from Pinus radiata is distinct from Phytophthora cactorum isolates based on comparative genomics.</title>
        <authorList>
            <person name="Mcdougal R."/>
            <person name="Panda P."/>
            <person name="Williams N."/>
            <person name="Studholme D.J."/>
        </authorList>
    </citation>
    <scope>NUCLEOTIDE SEQUENCE</scope>
    <source>
        <strain evidence="1">NZFS 3830</strain>
    </source>
</reference>
<accession>A0A8T1U293</accession>
<protein>
    <submittedName>
        <fullName evidence="1">Uncharacterized protein</fullName>
    </submittedName>
</protein>